<keyword evidence="2" id="KW-1185">Reference proteome</keyword>
<evidence type="ECO:0000313" key="1">
    <source>
        <dbReference type="EMBL" id="GGY03640.1"/>
    </source>
</evidence>
<gene>
    <name evidence="1" type="ORF">GCM10010324_58200</name>
</gene>
<dbReference type="EMBL" id="BMUT01000015">
    <property type="protein sequence ID" value="GGY03640.1"/>
    <property type="molecule type" value="Genomic_DNA"/>
</dbReference>
<sequence length="84" mass="9301">MWLRRLNAVIDDLDITGDRERDARITQLHEVYTAAAKVIRVIDQSKVKSRIADETRAAAREVVFSVLTAGRRSGLAAACPHLTA</sequence>
<accession>A0ABQ2Z7B5</accession>
<evidence type="ECO:0000313" key="2">
    <source>
        <dbReference type="Proteomes" id="UP000659223"/>
    </source>
</evidence>
<comment type="caution">
    <text evidence="1">The sequence shown here is derived from an EMBL/GenBank/DDBJ whole genome shotgun (WGS) entry which is preliminary data.</text>
</comment>
<protein>
    <submittedName>
        <fullName evidence="1">Uncharacterized protein</fullName>
    </submittedName>
</protein>
<dbReference type="Proteomes" id="UP000659223">
    <property type="component" value="Unassembled WGS sequence"/>
</dbReference>
<name>A0ABQ2Z7B5_9ACTN</name>
<proteinExistence type="predicted"/>
<organism evidence="1 2">
    <name type="scientific">Streptomyces hiroshimensis</name>
    <dbReference type="NCBI Taxonomy" id="66424"/>
    <lineage>
        <taxon>Bacteria</taxon>
        <taxon>Bacillati</taxon>
        <taxon>Actinomycetota</taxon>
        <taxon>Actinomycetes</taxon>
        <taxon>Kitasatosporales</taxon>
        <taxon>Streptomycetaceae</taxon>
        <taxon>Streptomyces</taxon>
    </lineage>
</organism>
<reference evidence="2" key="1">
    <citation type="journal article" date="2019" name="Int. J. Syst. Evol. Microbiol.">
        <title>The Global Catalogue of Microorganisms (GCM) 10K type strain sequencing project: providing services to taxonomists for standard genome sequencing and annotation.</title>
        <authorList>
            <consortium name="The Broad Institute Genomics Platform"/>
            <consortium name="The Broad Institute Genome Sequencing Center for Infectious Disease"/>
            <person name="Wu L."/>
            <person name="Ma J."/>
        </authorList>
    </citation>
    <scope>NUCLEOTIDE SEQUENCE [LARGE SCALE GENOMIC DNA]</scope>
    <source>
        <strain evidence="2">JCM 4586</strain>
    </source>
</reference>